<evidence type="ECO:0000313" key="1">
    <source>
        <dbReference type="EMBL" id="DAD96529.1"/>
    </source>
</evidence>
<name>A0A8S5NP90_9CAUD</name>
<dbReference type="EMBL" id="BK015217">
    <property type="protein sequence ID" value="DAD96529.1"/>
    <property type="molecule type" value="Genomic_DNA"/>
</dbReference>
<proteinExistence type="predicted"/>
<accession>A0A8S5NP90</accession>
<organism evidence="1">
    <name type="scientific">Myoviridae sp. ctj3P51</name>
    <dbReference type="NCBI Taxonomy" id="2826687"/>
    <lineage>
        <taxon>Viruses</taxon>
        <taxon>Duplodnaviria</taxon>
        <taxon>Heunggongvirae</taxon>
        <taxon>Uroviricota</taxon>
        <taxon>Caudoviricetes</taxon>
    </lineage>
</organism>
<protein>
    <submittedName>
        <fullName evidence="1">Restriction alleviation protein</fullName>
    </submittedName>
</protein>
<reference evidence="1" key="1">
    <citation type="journal article" date="2021" name="Proc. Natl. Acad. Sci. U.S.A.">
        <title>A Catalog of Tens of Thousands of Viruses from Human Metagenomes Reveals Hidden Associations with Chronic Diseases.</title>
        <authorList>
            <person name="Tisza M.J."/>
            <person name="Buck C.B."/>
        </authorList>
    </citation>
    <scope>NUCLEOTIDE SEQUENCE</scope>
    <source>
        <strain evidence="1">Ctj3P51</strain>
    </source>
</reference>
<sequence length="120" mass="13531">MDLNKLRIIADKLDPSEIATLSRLVVARYRRQTQNAETLNRAQVLACPKCGRKRTVKVRHGELQEFCKMCGNPNCGFIGYASPTDSKNGGRIVSAWNQAVKDYIAGTYKQPPFDDTWQII</sequence>